<evidence type="ECO:0000256" key="1">
    <source>
        <dbReference type="ARBA" id="ARBA00006901"/>
    </source>
</evidence>
<organism evidence="6 7">
    <name type="scientific">Mugilogobius chulae</name>
    <name type="common">yellowstripe goby</name>
    <dbReference type="NCBI Taxonomy" id="88201"/>
    <lineage>
        <taxon>Eukaryota</taxon>
        <taxon>Metazoa</taxon>
        <taxon>Chordata</taxon>
        <taxon>Craniata</taxon>
        <taxon>Vertebrata</taxon>
        <taxon>Euteleostomi</taxon>
        <taxon>Actinopterygii</taxon>
        <taxon>Neopterygii</taxon>
        <taxon>Teleostei</taxon>
        <taxon>Neoteleostei</taxon>
        <taxon>Acanthomorphata</taxon>
        <taxon>Gobiaria</taxon>
        <taxon>Gobiiformes</taxon>
        <taxon>Gobioidei</taxon>
        <taxon>Gobiidae</taxon>
        <taxon>Gobionellinae</taxon>
        <taxon>Mugilogobius</taxon>
    </lineage>
</organism>
<reference evidence="7" key="1">
    <citation type="submission" date="2024-04" db="EMBL/GenBank/DDBJ databases">
        <title>Salinicola lusitanus LLJ914,a marine bacterium isolated from the Okinawa Trough.</title>
        <authorList>
            <person name="Li J."/>
        </authorList>
    </citation>
    <scope>NUCLEOTIDE SEQUENCE [LARGE SCALE GENOMIC DNA]</scope>
</reference>
<protein>
    <recommendedName>
        <fullName evidence="4">Distal membrane-arm assembly complex protein 2</fullName>
    </recommendedName>
    <alternativeName>
        <fullName evidence="5">ATP synthase subunit s-like protein</fullName>
    </alternativeName>
</protein>
<dbReference type="PANTHER" id="PTHR13318">
    <property type="entry name" value="PARTNER OF PAIRED, ISOFORM B-RELATED"/>
    <property type="match status" value="1"/>
</dbReference>
<evidence type="ECO:0000256" key="4">
    <source>
        <dbReference type="ARBA" id="ARBA00072316"/>
    </source>
</evidence>
<dbReference type="FunFam" id="3.80.10.10:FF:000168">
    <property type="entry name" value="Distal membrane arm assembly complex 2"/>
    <property type="match status" value="1"/>
</dbReference>
<keyword evidence="7" id="KW-1185">Reference proteome</keyword>
<evidence type="ECO:0000313" key="6">
    <source>
        <dbReference type="EMBL" id="KAK7882789.1"/>
    </source>
</evidence>
<name>A0AAW0N0U9_9GOBI</name>
<dbReference type="PANTHER" id="PTHR13318:SF186">
    <property type="entry name" value="DISTAL MEMBRANE-ARM ASSEMBLY COMPLEX PROTEIN 2"/>
    <property type="match status" value="1"/>
</dbReference>
<dbReference type="AlphaFoldDB" id="A0AAW0N0U9"/>
<evidence type="ECO:0000256" key="5">
    <source>
        <dbReference type="ARBA" id="ARBA00076566"/>
    </source>
</evidence>
<dbReference type="InterPro" id="IPR032675">
    <property type="entry name" value="LRR_dom_sf"/>
</dbReference>
<evidence type="ECO:0000256" key="2">
    <source>
        <dbReference type="ARBA" id="ARBA00057777"/>
    </source>
</evidence>
<comment type="similarity">
    <text evidence="1">Belongs to the ATP synthase subunit s family.</text>
</comment>
<evidence type="ECO:0000256" key="3">
    <source>
        <dbReference type="ARBA" id="ARBA00062608"/>
    </source>
</evidence>
<dbReference type="Gene3D" id="3.80.10.10">
    <property type="entry name" value="Ribonuclease Inhibitor"/>
    <property type="match status" value="1"/>
</dbReference>
<dbReference type="Proteomes" id="UP001460270">
    <property type="component" value="Unassembled WGS sequence"/>
</dbReference>
<accession>A0AAW0N0U9</accession>
<dbReference type="GO" id="GO:0032981">
    <property type="term" value="P:mitochondrial respiratory chain complex I assembly"/>
    <property type="evidence" value="ECO:0007669"/>
    <property type="project" value="TreeGrafter"/>
</dbReference>
<dbReference type="InterPro" id="IPR001611">
    <property type="entry name" value="Leu-rich_rpt"/>
</dbReference>
<gene>
    <name evidence="6" type="ORF">WMY93_028963</name>
</gene>
<dbReference type="GO" id="GO:0005739">
    <property type="term" value="C:mitochondrion"/>
    <property type="evidence" value="ECO:0007669"/>
    <property type="project" value="GOC"/>
</dbReference>
<dbReference type="EMBL" id="JBBPFD010000021">
    <property type="protein sequence ID" value="KAK7882789.1"/>
    <property type="molecule type" value="Genomic_DNA"/>
</dbReference>
<dbReference type="Pfam" id="PF13516">
    <property type="entry name" value="LRR_6"/>
    <property type="match status" value="1"/>
</dbReference>
<dbReference type="SUPFAM" id="SSF52047">
    <property type="entry name" value="RNI-like"/>
    <property type="match status" value="1"/>
</dbReference>
<proteinExistence type="inferred from homology"/>
<comment type="caution">
    <text evidence="6">The sequence shown here is derived from an EMBL/GenBank/DDBJ whole genome shotgun (WGS) entry which is preliminary data.</text>
</comment>
<comment type="subunit">
    <text evidence="3">Interacts with incompletely assembled mitochondrial NADH:ubiquinone oxidoreductase complex (complex I).</text>
</comment>
<dbReference type="GO" id="GO:0019005">
    <property type="term" value="C:SCF ubiquitin ligase complex"/>
    <property type="evidence" value="ECO:0007669"/>
    <property type="project" value="TreeGrafter"/>
</dbReference>
<sequence>MITIEAVRGFLKVQSPGKVIDENPVSRCSVADSADFCSLLPKRETTHLARQGQANPGEREFSDTQVDAECSLVVNDRINYRNPNANFTFVPHNAPSLTANMAAVLRSLSGRCRSPALLLLVSGRLLSSSAVTKPALHSRFLLYLTKHFYDVEALLTWKSKFKRRGIFKKNVYYGYTEKLYGPNAAAAYFILNLKGGLRFRGHSDWFRADTFNWDFLNHKDCPLEEIDLSYSVINYEGIENFEGQKSLRSLSLKSCPEVDDWFLSRLHVFQDSLEELDISHCPKITTGGLAALRNLKGLKRLDVSSLPGISNPGLTVILLEEMLPKCDVIADGYTFDMPQKEETQR</sequence>
<evidence type="ECO:0000313" key="7">
    <source>
        <dbReference type="Proteomes" id="UP001460270"/>
    </source>
</evidence>
<dbReference type="GO" id="GO:0031146">
    <property type="term" value="P:SCF-dependent proteasomal ubiquitin-dependent protein catabolic process"/>
    <property type="evidence" value="ECO:0007669"/>
    <property type="project" value="TreeGrafter"/>
</dbReference>
<comment type="function">
    <text evidence="2">Required for the assembly of the mitochondrial NADH:ubiquinone oxidoreductase complex (complex I). Involved in the assembly of the distal region of complex I.</text>
</comment>